<proteinExistence type="predicted"/>
<evidence type="ECO:0000256" key="1">
    <source>
        <dbReference type="SAM" id="MobiDB-lite"/>
    </source>
</evidence>
<organism evidence="2 3">
    <name type="scientific">Cymbomonas tetramitiformis</name>
    <dbReference type="NCBI Taxonomy" id="36881"/>
    <lineage>
        <taxon>Eukaryota</taxon>
        <taxon>Viridiplantae</taxon>
        <taxon>Chlorophyta</taxon>
        <taxon>Pyramimonadophyceae</taxon>
        <taxon>Pyramimonadales</taxon>
        <taxon>Pyramimonadaceae</taxon>
        <taxon>Cymbomonas</taxon>
    </lineage>
</organism>
<sequence length="100" mass="10727">MLEQELTLGTGSHESSQSGILDAAAAGCFPPTLISTDSANLLEECDDLVDDDYDDPDLYGHGDHEDHDYGGASEDDYDDFDYESGGAEGDSYEGYSSRDS</sequence>
<dbReference type="EMBL" id="LGRX02000920">
    <property type="protein sequence ID" value="KAK3287297.1"/>
    <property type="molecule type" value="Genomic_DNA"/>
</dbReference>
<comment type="caution">
    <text evidence="2">The sequence shown here is derived from an EMBL/GenBank/DDBJ whole genome shotgun (WGS) entry which is preliminary data.</text>
</comment>
<feature type="compositionally biased region" description="Acidic residues" evidence="1">
    <location>
        <begin position="48"/>
        <end position="57"/>
    </location>
</feature>
<reference evidence="2 3" key="1">
    <citation type="journal article" date="2015" name="Genome Biol. Evol.">
        <title>Comparative Genomics of a Bacterivorous Green Alga Reveals Evolutionary Causalities and Consequences of Phago-Mixotrophic Mode of Nutrition.</title>
        <authorList>
            <person name="Burns J.A."/>
            <person name="Paasch A."/>
            <person name="Narechania A."/>
            <person name="Kim E."/>
        </authorList>
    </citation>
    <scope>NUCLEOTIDE SEQUENCE [LARGE SCALE GENOMIC DNA]</scope>
    <source>
        <strain evidence="2 3">PLY_AMNH</strain>
    </source>
</reference>
<gene>
    <name evidence="2" type="ORF">CYMTET_5191</name>
</gene>
<feature type="region of interest" description="Disordered" evidence="1">
    <location>
        <begin position="48"/>
        <end position="100"/>
    </location>
</feature>
<evidence type="ECO:0000313" key="3">
    <source>
        <dbReference type="Proteomes" id="UP001190700"/>
    </source>
</evidence>
<dbReference type="AlphaFoldDB" id="A0AAE0LJC2"/>
<keyword evidence="3" id="KW-1185">Reference proteome</keyword>
<protein>
    <submittedName>
        <fullName evidence="2">Uncharacterized protein</fullName>
    </submittedName>
</protein>
<accession>A0AAE0LJC2</accession>
<name>A0AAE0LJC2_9CHLO</name>
<evidence type="ECO:0000313" key="2">
    <source>
        <dbReference type="EMBL" id="KAK3287297.1"/>
    </source>
</evidence>
<feature type="compositionally biased region" description="Basic and acidic residues" evidence="1">
    <location>
        <begin position="58"/>
        <end position="69"/>
    </location>
</feature>
<dbReference type="Proteomes" id="UP001190700">
    <property type="component" value="Unassembled WGS sequence"/>
</dbReference>
<feature type="compositionally biased region" description="Acidic residues" evidence="1">
    <location>
        <begin position="73"/>
        <end position="82"/>
    </location>
</feature>